<evidence type="ECO:0000256" key="1">
    <source>
        <dbReference type="ARBA" id="ARBA00022723"/>
    </source>
</evidence>
<dbReference type="GO" id="GO:0042597">
    <property type="term" value="C:periplasmic space"/>
    <property type="evidence" value="ECO:0007669"/>
    <property type="project" value="InterPro"/>
</dbReference>
<proteinExistence type="predicted"/>
<feature type="region of interest" description="Disordered" evidence="4">
    <location>
        <begin position="631"/>
        <end position="663"/>
    </location>
</feature>
<feature type="region of interest" description="Disordered" evidence="4">
    <location>
        <begin position="460"/>
        <end position="479"/>
    </location>
</feature>
<evidence type="ECO:0000259" key="8">
    <source>
        <dbReference type="Pfam" id="PF07732"/>
    </source>
</evidence>
<keyword evidence="2" id="KW-0560">Oxidoreductase</keyword>
<keyword evidence="10" id="KW-1185">Reference proteome</keyword>
<evidence type="ECO:0000313" key="10">
    <source>
        <dbReference type="Proteomes" id="UP000185678"/>
    </source>
</evidence>
<evidence type="ECO:0000256" key="2">
    <source>
        <dbReference type="ARBA" id="ARBA00023002"/>
    </source>
</evidence>
<dbReference type="STRING" id="80876.SAMN05421779_10149"/>
<gene>
    <name evidence="9" type="ORF">SAMN05421779_10149</name>
</gene>
<keyword evidence="5" id="KW-0732">Signal</keyword>
<dbReference type="InterPro" id="IPR002355">
    <property type="entry name" value="Cu_oxidase_Cu_BS"/>
</dbReference>
<dbReference type="InterPro" id="IPR033138">
    <property type="entry name" value="Cu_oxidase_CS"/>
</dbReference>
<dbReference type="InterPro" id="IPR006376">
    <property type="entry name" value="Cu-R_CopA"/>
</dbReference>
<evidence type="ECO:0000259" key="7">
    <source>
        <dbReference type="Pfam" id="PF07731"/>
    </source>
</evidence>
<evidence type="ECO:0000256" key="5">
    <source>
        <dbReference type="SAM" id="SignalP"/>
    </source>
</evidence>
<dbReference type="GO" id="GO:0016491">
    <property type="term" value="F:oxidoreductase activity"/>
    <property type="evidence" value="ECO:0007669"/>
    <property type="project" value="UniProtKB-KW"/>
</dbReference>
<dbReference type="PANTHER" id="PTHR11709:SF394">
    <property type="entry name" value="FI03373P-RELATED"/>
    <property type="match status" value="1"/>
</dbReference>
<accession>A0A1N7IHP6</accession>
<dbReference type="InterPro" id="IPR008972">
    <property type="entry name" value="Cupredoxin"/>
</dbReference>
<evidence type="ECO:0000259" key="6">
    <source>
        <dbReference type="Pfam" id="PF00394"/>
    </source>
</evidence>
<dbReference type="InterPro" id="IPR034279">
    <property type="entry name" value="CuRO_3_CopA"/>
</dbReference>
<dbReference type="EMBL" id="FTOA01000001">
    <property type="protein sequence ID" value="SIS36570.1"/>
    <property type="molecule type" value="Genomic_DNA"/>
</dbReference>
<sequence>MRFSFSGTAAVLALSCVGWALPTIASAGQYSIVIGETETSVTGAPQKTMTLNGQSPGPTLRLKEGEMAEIAVTNTLKEDSSIHWHGLILPYQQDGVPGFSFQGIKPGETVTYRFPVVQSGTYWYHSHSGLQEQAGMLAPIVIEPKDPDPIKADREAVVMLSDFHPDAPNDILANLKKDSGYYNTAARRTAGTLIDDAGKNGLAATVQDRLEWGAMRMAPSDISDISGYTFLINGQPPGQPWRSLFKPGETVRLRFINGAAMTYFDVRIPGLKLTVVAADGNPVKPVAVDEFRMAVGETYDVLVTPTEDQPYTIFAEPLDRSGYARGTLTPRDGEDGPVPPVRPRPLLTMTDMGMDHGSMDHGSGEMPGMDHSAMGHDMKDMAGMDHSAMGHDMKDMAGMDHSAMGHDMKGMAGMDHSAMGHDMKGMAGMDHSAMGHDMKDMAGMDHSAMGHDMKDMAGMDHSAMQQPSSPPPAAPGTVSADFKASSGLVPSAANGGRMLQYADLLPLTPRPQTAPDRAMTFRLGGNMERYFWTIDGEKFSTAAPIRMTQGERIRVTLVNETMMNHPIHLHGMWFQVVRSDGQDGPLKHVLNVPPGQSVTLDILADALGQWPFHCHFMYHMATGMMRRVIVDPPASSGQPATPDPVAFPGDHNSHSQHSGGSHG</sequence>
<name>A0A1N7IHP6_9PROT</name>
<dbReference type="PROSITE" id="PS51257">
    <property type="entry name" value="PROKAR_LIPOPROTEIN"/>
    <property type="match status" value="1"/>
</dbReference>
<dbReference type="PROSITE" id="PS00079">
    <property type="entry name" value="MULTICOPPER_OXIDASE1"/>
    <property type="match status" value="2"/>
</dbReference>
<dbReference type="CDD" id="cd13874">
    <property type="entry name" value="CuRO_2_CopA"/>
    <property type="match status" value="1"/>
</dbReference>
<dbReference type="Gene3D" id="2.60.40.420">
    <property type="entry name" value="Cupredoxins - blue copper proteins"/>
    <property type="match status" value="3"/>
</dbReference>
<dbReference type="Pfam" id="PF07732">
    <property type="entry name" value="Cu-oxidase_3"/>
    <property type="match status" value="1"/>
</dbReference>
<dbReference type="OrthoDB" id="9757546at2"/>
<protein>
    <submittedName>
        <fullName evidence="9">Copper-resistance protein, CopA family</fullName>
    </submittedName>
</protein>
<dbReference type="Pfam" id="PF00394">
    <property type="entry name" value="Cu-oxidase"/>
    <property type="match status" value="1"/>
</dbReference>
<keyword evidence="1" id="KW-0479">Metal-binding</keyword>
<dbReference type="AlphaFoldDB" id="A0A1N7IHP6"/>
<dbReference type="CDD" id="cd13896">
    <property type="entry name" value="CuRO_3_CopA"/>
    <property type="match status" value="1"/>
</dbReference>
<feature type="region of interest" description="Disordered" evidence="4">
    <location>
        <begin position="322"/>
        <end position="341"/>
    </location>
</feature>
<dbReference type="InterPro" id="IPR011706">
    <property type="entry name" value="Cu-oxidase_C"/>
</dbReference>
<dbReference type="PANTHER" id="PTHR11709">
    <property type="entry name" value="MULTI-COPPER OXIDASE"/>
    <property type="match status" value="1"/>
</dbReference>
<dbReference type="InterPro" id="IPR045087">
    <property type="entry name" value="Cu-oxidase_fam"/>
</dbReference>
<dbReference type="PROSITE" id="PS00080">
    <property type="entry name" value="MULTICOPPER_OXIDASE2"/>
    <property type="match status" value="1"/>
</dbReference>
<feature type="chain" id="PRO_5013088615" evidence="5">
    <location>
        <begin position="28"/>
        <end position="663"/>
    </location>
</feature>
<dbReference type="InterPro" id="IPR034282">
    <property type="entry name" value="CuRO_2_CopA"/>
</dbReference>
<reference evidence="9 10" key="1">
    <citation type="submission" date="2017-01" db="EMBL/GenBank/DDBJ databases">
        <authorList>
            <person name="Mah S.A."/>
            <person name="Swanson W.J."/>
            <person name="Moy G.W."/>
            <person name="Vacquier V.D."/>
        </authorList>
    </citation>
    <scope>NUCLEOTIDE SEQUENCE [LARGE SCALE GENOMIC DNA]</scope>
    <source>
        <strain evidence="9 10">DSM 11589</strain>
    </source>
</reference>
<evidence type="ECO:0000256" key="4">
    <source>
        <dbReference type="SAM" id="MobiDB-lite"/>
    </source>
</evidence>
<dbReference type="Proteomes" id="UP000185678">
    <property type="component" value="Unassembled WGS sequence"/>
</dbReference>
<dbReference type="GO" id="GO:0005507">
    <property type="term" value="F:copper ion binding"/>
    <property type="evidence" value="ECO:0007669"/>
    <property type="project" value="InterPro"/>
</dbReference>
<dbReference type="SUPFAM" id="SSF49503">
    <property type="entry name" value="Cupredoxins"/>
    <property type="match status" value="3"/>
</dbReference>
<dbReference type="NCBIfam" id="TIGR01480">
    <property type="entry name" value="copper_res_A"/>
    <property type="match status" value="1"/>
</dbReference>
<dbReference type="Pfam" id="PF07731">
    <property type="entry name" value="Cu-oxidase_2"/>
    <property type="match status" value="1"/>
</dbReference>
<dbReference type="InterPro" id="IPR001117">
    <property type="entry name" value="Cu-oxidase_2nd"/>
</dbReference>
<organism evidence="9 10">
    <name type="scientific">Insolitispirillum peregrinum</name>
    <dbReference type="NCBI Taxonomy" id="80876"/>
    <lineage>
        <taxon>Bacteria</taxon>
        <taxon>Pseudomonadati</taxon>
        <taxon>Pseudomonadota</taxon>
        <taxon>Alphaproteobacteria</taxon>
        <taxon>Rhodospirillales</taxon>
        <taxon>Novispirillaceae</taxon>
        <taxon>Insolitispirillum</taxon>
    </lineage>
</organism>
<feature type="domain" description="Plastocyanin-like" evidence="8">
    <location>
        <begin position="36"/>
        <end position="146"/>
    </location>
</feature>
<feature type="domain" description="Plastocyanin-like" evidence="7">
    <location>
        <begin position="513"/>
        <end position="632"/>
    </location>
</feature>
<feature type="domain" description="Plastocyanin-like" evidence="6">
    <location>
        <begin position="157"/>
        <end position="316"/>
    </location>
</feature>
<evidence type="ECO:0000256" key="3">
    <source>
        <dbReference type="ARBA" id="ARBA00023008"/>
    </source>
</evidence>
<dbReference type="InterPro" id="IPR011707">
    <property type="entry name" value="Cu-oxidase-like_N"/>
</dbReference>
<feature type="signal peptide" evidence="5">
    <location>
        <begin position="1"/>
        <end position="27"/>
    </location>
</feature>
<evidence type="ECO:0000313" key="9">
    <source>
        <dbReference type="EMBL" id="SIS36570.1"/>
    </source>
</evidence>
<keyword evidence="3" id="KW-0186">Copper</keyword>
<dbReference type="RefSeq" id="WP_076397935.1">
    <property type="nucleotide sequence ID" value="NZ_FTOA01000001.1"/>
</dbReference>